<dbReference type="Gene3D" id="3.40.50.2000">
    <property type="entry name" value="Glycogen Phosphorylase B"/>
    <property type="match status" value="1"/>
</dbReference>
<gene>
    <name evidence="1" type="ORF">QQ91_0002760</name>
</gene>
<dbReference type="Proteomes" id="UP000031561">
    <property type="component" value="Unassembled WGS sequence"/>
</dbReference>
<evidence type="ECO:0000313" key="2">
    <source>
        <dbReference type="Proteomes" id="UP000031561"/>
    </source>
</evidence>
<dbReference type="RefSeq" id="WP_166279716.1">
    <property type="nucleotide sequence ID" value="NZ_JTHE03000019.1"/>
</dbReference>
<accession>A0ABD4SZL5</accession>
<dbReference type="AlphaFoldDB" id="A0ABD4SZL5"/>
<dbReference type="SUPFAM" id="SSF53756">
    <property type="entry name" value="UDP-Glycosyltransferase/glycogen phosphorylase"/>
    <property type="match status" value="1"/>
</dbReference>
<proteinExistence type="predicted"/>
<protein>
    <recommendedName>
        <fullName evidence="3">Glycosyltransferase</fullName>
    </recommendedName>
</protein>
<evidence type="ECO:0000313" key="1">
    <source>
        <dbReference type="EMBL" id="MCM1981754.1"/>
    </source>
</evidence>
<sequence>MLNLFYEEPDPDRWLPGDRYPRRVIRKVLRPNPRISGQQRVFLNLLAGLDQLNIPYRVNDFRYIQRHRDEVACIVGKPNVLEKLPWKNPILFGAAVFSHPCDQPPDFLALPIRRMLVPGEWMAQMWRPYYGERVYPWPVGIDTDLWCPVAESEKEIDFLLYDKIRWDHDAYEVSLLNPMRCELEQRGHRVVTLRYGHYEEAEFHQLLQRCRAMIFLCEHETQGIAYQQALSCNVPILAWDRGGAWQDPNYYPHRVDHAPVSSVPYWDHRCGLKFETSEQFSQALSDFWHQLSVFSPRDYILEHLTLAHCAQDYLNHVHALEAMG</sequence>
<evidence type="ECO:0008006" key="3">
    <source>
        <dbReference type="Google" id="ProtNLM"/>
    </source>
</evidence>
<name>A0ABD4SZL5_9CYAN</name>
<organism evidence="1 2">
    <name type="scientific">Lyngbya confervoides BDU141951</name>
    <dbReference type="NCBI Taxonomy" id="1574623"/>
    <lineage>
        <taxon>Bacteria</taxon>
        <taxon>Bacillati</taxon>
        <taxon>Cyanobacteriota</taxon>
        <taxon>Cyanophyceae</taxon>
        <taxon>Oscillatoriophycideae</taxon>
        <taxon>Oscillatoriales</taxon>
        <taxon>Microcoleaceae</taxon>
        <taxon>Lyngbya</taxon>
    </lineage>
</organism>
<keyword evidence="2" id="KW-1185">Reference proteome</keyword>
<reference evidence="1 2" key="1">
    <citation type="journal article" date="2015" name="Genome Announc.">
        <title>Draft Genome Sequence of Filamentous Marine Cyanobacterium Lyngbya confervoides Strain BDU141951.</title>
        <authorList>
            <person name="Chandrababunaidu M.M."/>
            <person name="Sen D."/>
            <person name="Tripathy S."/>
        </authorList>
    </citation>
    <scope>NUCLEOTIDE SEQUENCE [LARGE SCALE GENOMIC DNA]</scope>
    <source>
        <strain evidence="1 2">BDU141951</strain>
    </source>
</reference>
<dbReference type="EMBL" id="JTHE03000019">
    <property type="protein sequence ID" value="MCM1981754.1"/>
    <property type="molecule type" value="Genomic_DNA"/>
</dbReference>
<comment type="caution">
    <text evidence="1">The sequence shown here is derived from an EMBL/GenBank/DDBJ whole genome shotgun (WGS) entry which is preliminary data.</text>
</comment>